<organism evidence="1 2">
    <name type="scientific">Xylaria bambusicola</name>
    <dbReference type="NCBI Taxonomy" id="326684"/>
    <lineage>
        <taxon>Eukaryota</taxon>
        <taxon>Fungi</taxon>
        <taxon>Dikarya</taxon>
        <taxon>Ascomycota</taxon>
        <taxon>Pezizomycotina</taxon>
        <taxon>Sordariomycetes</taxon>
        <taxon>Xylariomycetidae</taxon>
        <taxon>Xylariales</taxon>
        <taxon>Xylariaceae</taxon>
        <taxon>Xylaria</taxon>
    </lineage>
</organism>
<name>A0AAN7UXC1_9PEZI</name>
<proteinExistence type="predicted"/>
<accession>A0AAN7UXC1</accession>
<dbReference type="AlphaFoldDB" id="A0AAN7UXC1"/>
<dbReference type="Proteomes" id="UP001305414">
    <property type="component" value="Unassembled WGS sequence"/>
</dbReference>
<protein>
    <submittedName>
        <fullName evidence="1">Uncharacterized protein</fullName>
    </submittedName>
</protein>
<dbReference type="EMBL" id="JAWHQM010000064">
    <property type="protein sequence ID" value="KAK5636189.1"/>
    <property type="molecule type" value="Genomic_DNA"/>
</dbReference>
<gene>
    <name evidence="1" type="ORF">RRF57_011901</name>
</gene>
<keyword evidence="2" id="KW-1185">Reference proteome</keyword>
<sequence>MLNDETVARALIGLFCNADLNQFIIIDGVDEIETPQRKPLLQFFVGIVDKCDTYKPGKVRVMFLGHDLADYQQLKCMESAIIITLDKNTVQKDIQLFLAEKAKRLKEKFHLTEEELYSAQALTITRSDGWTTPHPRILFPVMLTFEP</sequence>
<comment type="caution">
    <text evidence="1">The sequence shown here is derived from an EMBL/GenBank/DDBJ whole genome shotgun (WGS) entry which is preliminary data.</text>
</comment>
<evidence type="ECO:0000313" key="1">
    <source>
        <dbReference type="EMBL" id="KAK5636189.1"/>
    </source>
</evidence>
<evidence type="ECO:0000313" key="2">
    <source>
        <dbReference type="Proteomes" id="UP001305414"/>
    </source>
</evidence>
<reference evidence="1 2" key="1">
    <citation type="submission" date="2023-10" db="EMBL/GenBank/DDBJ databases">
        <title>Draft genome sequence of Xylaria bambusicola isolate GMP-LS, the root and basal stem rot pathogen of sugarcane in Indonesia.</title>
        <authorList>
            <person name="Selvaraj P."/>
            <person name="Muralishankar V."/>
            <person name="Muruganantham S."/>
            <person name="Sp S."/>
            <person name="Haryani S."/>
            <person name="Lau K.J.X."/>
            <person name="Naqvi N.I."/>
        </authorList>
    </citation>
    <scope>NUCLEOTIDE SEQUENCE [LARGE SCALE GENOMIC DNA]</scope>
    <source>
        <strain evidence="1">GMP-LS</strain>
    </source>
</reference>